<evidence type="ECO:0000313" key="1">
    <source>
        <dbReference type="EMBL" id="CAG7673108.1"/>
    </source>
</evidence>
<protein>
    <submittedName>
        <fullName evidence="1">Uncharacterized protein</fullName>
    </submittedName>
</protein>
<evidence type="ECO:0000313" key="2">
    <source>
        <dbReference type="Proteomes" id="UP000708208"/>
    </source>
</evidence>
<dbReference type="Proteomes" id="UP000708208">
    <property type="component" value="Unassembled WGS sequence"/>
</dbReference>
<dbReference type="AlphaFoldDB" id="A0A8J2JPI2"/>
<organism evidence="1 2">
    <name type="scientific">Allacma fusca</name>
    <dbReference type="NCBI Taxonomy" id="39272"/>
    <lineage>
        <taxon>Eukaryota</taxon>
        <taxon>Metazoa</taxon>
        <taxon>Ecdysozoa</taxon>
        <taxon>Arthropoda</taxon>
        <taxon>Hexapoda</taxon>
        <taxon>Collembola</taxon>
        <taxon>Symphypleona</taxon>
        <taxon>Sminthuridae</taxon>
        <taxon>Allacma</taxon>
    </lineage>
</organism>
<dbReference type="PANTHER" id="PTHR33053:SF25">
    <property type="entry name" value="TRANSPOSASE DOMAIN-CONTAINING PROTEIN"/>
    <property type="match status" value="1"/>
</dbReference>
<accession>A0A8J2JPI2</accession>
<proteinExistence type="predicted"/>
<sequence>MIKCRKYICCEFNRKPRPLGEINRFKATEFRQFLLYTGAIVLRNELPNEHYNLFMALHISCRILAIESLCLRYNDYAKQLLQDFLKNFAKLLGKEHLSFNFHGLLHIADDVKEFGPLDSFSAFRFENRLGGLKQNLRKPAQALQQIHRRLIEEKRRAFPAMISDAKPEFQRAHSDGPLSCNLSDPQYHRYSVNGVVFNVKTFDRFLLLQSGEIIEAKNFCYSTSTKGFVVIGNKWKFSDYYNFPCKSSTVGTFQLQNPDTVLSVHSVENITNKLQIIPDGDTLIAHTLIHQK</sequence>
<reference evidence="1" key="1">
    <citation type="submission" date="2021-06" db="EMBL/GenBank/DDBJ databases">
        <authorList>
            <person name="Hodson N. C."/>
            <person name="Mongue J. A."/>
            <person name="Jaron S. K."/>
        </authorList>
    </citation>
    <scope>NUCLEOTIDE SEQUENCE</scope>
</reference>
<comment type="caution">
    <text evidence="1">The sequence shown here is derived from an EMBL/GenBank/DDBJ whole genome shotgun (WGS) entry which is preliminary data.</text>
</comment>
<dbReference type="PANTHER" id="PTHR33053">
    <property type="entry name" value="PROTEIN, PUTATIVE-RELATED"/>
    <property type="match status" value="1"/>
</dbReference>
<gene>
    <name evidence="1" type="ORF">AFUS01_LOCUS2170</name>
</gene>
<name>A0A8J2JPI2_9HEXA</name>
<keyword evidence="2" id="KW-1185">Reference proteome</keyword>
<dbReference type="OrthoDB" id="10028922at2759"/>
<dbReference type="EMBL" id="CAJVCH010012344">
    <property type="protein sequence ID" value="CAG7673108.1"/>
    <property type="molecule type" value="Genomic_DNA"/>
</dbReference>